<dbReference type="OrthoDB" id="5298460at2"/>
<gene>
    <name evidence="2" type="ORF">FOF44_07160</name>
</gene>
<proteinExistence type="predicted"/>
<name>A0A557P9V0_9VIBR</name>
<dbReference type="EMBL" id="VMKJ01000010">
    <property type="protein sequence ID" value="TVO37429.1"/>
    <property type="molecule type" value="Genomic_DNA"/>
</dbReference>
<evidence type="ECO:0000313" key="3">
    <source>
        <dbReference type="Proteomes" id="UP000319828"/>
    </source>
</evidence>
<dbReference type="AlphaFoldDB" id="A0A557P9V0"/>
<dbReference type="InterPro" id="IPR017880">
    <property type="entry name" value="KilA_N"/>
</dbReference>
<dbReference type="Pfam" id="PF04383">
    <property type="entry name" value="KilA-N"/>
    <property type="match status" value="1"/>
</dbReference>
<evidence type="ECO:0000313" key="2">
    <source>
        <dbReference type="EMBL" id="TVO37429.1"/>
    </source>
</evidence>
<evidence type="ECO:0000259" key="1">
    <source>
        <dbReference type="PROSITE" id="PS51301"/>
    </source>
</evidence>
<organism evidence="2 3">
    <name type="scientific">Vibrio algivorus</name>
    <dbReference type="NCBI Taxonomy" id="1667024"/>
    <lineage>
        <taxon>Bacteria</taxon>
        <taxon>Pseudomonadati</taxon>
        <taxon>Pseudomonadota</taxon>
        <taxon>Gammaproteobacteria</taxon>
        <taxon>Vibrionales</taxon>
        <taxon>Vibrionaceae</taxon>
        <taxon>Vibrio</taxon>
    </lineage>
</organism>
<protein>
    <submittedName>
        <fullName evidence="2">KilA-N domain-containing protein</fullName>
    </submittedName>
</protein>
<dbReference type="Proteomes" id="UP000319828">
    <property type="component" value="Unassembled WGS sequence"/>
</dbReference>
<feature type="domain" description="KilA-N" evidence="1">
    <location>
        <begin position="1"/>
        <end position="94"/>
    </location>
</feature>
<dbReference type="InterPro" id="IPR018004">
    <property type="entry name" value="KilA/APSES_HTH"/>
</dbReference>
<accession>A0A557P9V0</accession>
<dbReference type="SMART" id="SM01252">
    <property type="entry name" value="KilA-N"/>
    <property type="match status" value="1"/>
</dbReference>
<reference evidence="2 3" key="1">
    <citation type="submission" date="2019-07" db="EMBL/GenBank/DDBJ databases">
        <title>The draft genome sequence of Vibrio algivorus M1486.</title>
        <authorList>
            <person name="Meng X."/>
        </authorList>
    </citation>
    <scope>NUCLEOTIDE SEQUENCE [LARGE SCALE GENOMIC DNA]</scope>
    <source>
        <strain evidence="2 3">M1486</strain>
    </source>
</reference>
<comment type="caution">
    <text evidence="2">The sequence shown here is derived from an EMBL/GenBank/DDBJ whole genome shotgun (WGS) entry which is preliminary data.</text>
</comment>
<dbReference type="PROSITE" id="PS51301">
    <property type="entry name" value="KILA_N"/>
    <property type="match status" value="1"/>
</dbReference>
<sequence length="140" mass="15895">MSLLGVKKLGGLFSINDIHRLAGGHEKNRPSYWVGNAKTKELVSEISKDGNPSLETIRGGAYPGTWACKELVYSYAMWVSPKFHLQVIRAFDRLHNQPVQQKTAPLTFLERKQLKSDEVIIRLSDLEQLFTQLKLQQSSK</sequence>